<reference evidence="2 3" key="1">
    <citation type="submission" date="2009-02" db="EMBL/GenBank/DDBJ databases">
        <title>Sequencing of the draft genome and assembly of Dethiobacter alkaliphilus AHT 1.</title>
        <authorList>
            <consortium name="US DOE Joint Genome Institute (JGI-PGF)"/>
            <person name="Lucas S."/>
            <person name="Copeland A."/>
            <person name="Lapidus A."/>
            <person name="Glavina del Rio T."/>
            <person name="Dalin E."/>
            <person name="Tice H."/>
            <person name="Bruce D."/>
            <person name="Goodwin L."/>
            <person name="Pitluck S."/>
            <person name="Larimer F."/>
            <person name="Land M.L."/>
            <person name="Hauser L."/>
            <person name="Muyzer G."/>
        </authorList>
    </citation>
    <scope>NUCLEOTIDE SEQUENCE [LARGE SCALE GENOMIC DNA]</scope>
    <source>
        <strain evidence="2 3">AHT 1</strain>
    </source>
</reference>
<sequence length="109" mass="13309">MKEYKRQWKESWEFNKQGWRLFRRKVNFRYWFLLWLNTVIAIRLIAWLGFEEASILFHFAVVASYFVISPLALLLWVPQYIKLKKPASYRGIVLKVGEWVGEPYKHNKK</sequence>
<feature type="transmembrane region" description="Helical" evidence="1">
    <location>
        <begin position="56"/>
        <end position="77"/>
    </location>
</feature>
<accession>C0GI13</accession>
<gene>
    <name evidence="2" type="ORF">DealDRAFT_2122</name>
</gene>
<dbReference type="RefSeq" id="WP_008517258.1">
    <property type="nucleotide sequence ID" value="NZ_ACJM01000010.1"/>
</dbReference>
<keyword evidence="3" id="KW-1185">Reference proteome</keyword>
<name>C0GI13_DETAL</name>
<organism evidence="2 3">
    <name type="scientific">Dethiobacter alkaliphilus AHT 1</name>
    <dbReference type="NCBI Taxonomy" id="555088"/>
    <lineage>
        <taxon>Bacteria</taxon>
        <taxon>Bacillati</taxon>
        <taxon>Bacillota</taxon>
        <taxon>Dethiobacteria</taxon>
        <taxon>Dethiobacterales</taxon>
        <taxon>Dethiobacteraceae</taxon>
        <taxon>Dethiobacter</taxon>
    </lineage>
</organism>
<dbReference type="STRING" id="555088.DealDRAFT_2122"/>
<dbReference type="AlphaFoldDB" id="C0GI13"/>
<dbReference type="EMBL" id="ACJM01000010">
    <property type="protein sequence ID" value="EEG77087.1"/>
    <property type="molecule type" value="Genomic_DNA"/>
</dbReference>
<evidence type="ECO:0000256" key="1">
    <source>
        <dbReference type="SAM" id="Phobius"/>
    </source>
</evidence>
<evidence type="ECO:0000313" key="3">
    <source>
        <dbReference type="Proteomes" id="UP000006443"/>
    </source>
</evidence>
<dbReference type="Proteomes" id="UP000006443">
    <property type="component" value="Unassembled WGS sequence"/>
</dbReference>
<keyword evidence="1" id="KW-0812">Transmembrane</keyword>
<keyword evidence="1" id="KW-0472">Membrane</keyword>
<feature type="transmembrane region" description="Helical" evidence="1">
    <location>
        <begin position="30"/>
        <end position="50"/>
    </location>
</feature>
<proteinExistence type="predicted"/>
<keyword evidence="1" id="KW-1133">Transmembrane helix</keyword>
<evidence type="ECO:0000313" key="2">
    <source>
        <dbReference type="EMBL" id="EEG77087.1"/>
    </source>
</evidence>
<protein>
    <submittedName>
        <fullName evidence="2">Uncharacterized protein</fullName>
    </submittedName>
</protein>
<comment type="caution">
    <text evidence="2">The sequence shown here is derived from an EMBL/GenBank/DDBJ whole genome shotgun (WGS) entry which is preliminary data.</text>
</comment>